<sequence>MTETMRVLVVDNDARFAELTTTMLERERDDIAATDVSSADEALDVLETDPIECIVSDYDMPSTNGLELLEAVRERDPELPFILFTGKGSEEIASEAIAAGVTQYLQKQPGSDRFTLLANQITNAVSQYRTETELRENERRYERTLTALHDTTRDLMRAGTKREIYEAAVETAGAILEVPIVSAYRFEPAEGALAHAASTAETRQLLTPAETIGRGDGLIWEAFSEGEPQYYPNVRAAGVTDVADTVSRSKLVVPLGTHGVVVAGSERPDRFDESMRELLYILGANTEAALDRAEREQLLREHDRTLTEQNEELTRLNHTNEIVRAINRGIAKASTREEIERTVCQRLAETDRYLCAWITAGQETPSPTVWEGIDVTYVDRVREDGAGAPEAALIERALETESVQVAENVLDDEAWADRRKAALTYGYQTVLAVPLVDAERRYGAIVVHAPQADAISESEREVLGELGETIGHAIRSVERTQAMLTDSRLEIELECQDPQMLFNRIGTIASGTITLEGIIDRAQETVLFVSIEEPPIDEILELAERWAVVDSLSVVSDGEESTLFEVTITPTPFVEILREYDAHVTSTTTSDDVTTIALSVPSQIDTRALVESIQDHYPETKLTARRETTASVSSTRFDARLEESLTAKQFEALQAAHYSGFFEWPRESTGEDLAAALDVTPPTYHYHLRAAQRKLVTLAFGLDSN</sequence>
<dbReference type="Pfam" id="PF15915">
    <property type="entry name" value="BAT"/>
    <property type="match status" value="1"/>
</dbReference>
<dbReference type="InterPro" id="IPR007050">
    <property type="entry name" value="HTH_bacterioopsin"/>
</dbReference>
<dbReference type="InterPro" id="IPR001789">
    <property type="entry name" value="Sig_transdc_resp-reg_receiver"/>
</dbReference>
<evidence type="ECO:0000313" key="8">
    <source>
        <dbReference type="Proteomes" id="UP001056855"/>
    </source>
</evidence>
<dbReference type="SMART" id="SM00065">
    <property type="entry name" value="GAF"/>
    <property type="match status" value="2"/>
</dbReference>
<dbReference type="PANTHER" id="PTHR34236">
    <property type="entry name" value="DIMETHYL SULFOXIDE REDUCTASE TRANSCRIPTIONAL ACTIVATOR"/>
    <property type="match status" value="1"/>
</dbReference>
<dbReference type="AlphaFoldDB" id="A0A9E7NDE9"/>
<evidence type="ECO:0000313" key="7">
    <source>
        <dbReference type="EMBL" id="UTF54697.1"/>
    </source>
</evidence>
<dbReference type="EMBL" id="CP100355">
    <property type="protein sequence ID" value="UTF54697.1"/>
    <property type="molecule type" value="Genomic_DNA"/>
</dbReference>
<evidence type="ECO:0000259" key="6">
    <source>
        <dbReference type="PROSITE" id="PS50110"/>
    </source>
</evidence>
<keyword evidence="8" id="KW-1185">Reference proteome</keyword>
<dbReference type="CDD" id="cd00156">
    <property type="entry name" value="REC"/>
    <property type="match status" value="1"/>
</dbReference>
<evidence type="ECO:0000256" key="4">
    <source>
        <dbReference type="ARBA" id="ARBA00023163"/>
    </source>
</evidence>
<dbReference type="KEGG" id="sawl:NGM29_05345"/>
<dbReference type="SUPFAM" id="SSF55781">
    <property type="entry name" value="GAF domain-like"/>
    <property type="match status" value="2"/>
</dbReference>
<dbReference type="PANTHER" id="PTHR34236:SF1">
    <property type="entry name" value="DIMETHYL SULFOXIDE REDUCTASE TRANSCRIPTIONAL ACTIVATOR"/>
    <property type="match status" value="1"/>
</dbReference>
<dbReference type="RefSeq" id="WP_254159404.1">
    <property type="nucleotide sequence ID" value="NZ_CP100355.1"/>
</dbReference>
<evidence type="ECO:0000256" key="5">
    <source>
        <dbReference type="PROSITE-ProRule" id="PRU00169"/>
    </source>
</evidence>
<evidence type="ECO:0000256" key="3">
    <source>
        <dbReference type="ARBA" id="ARBA00023015"/>
    </source>
</evidence>
<dbReference type="Gene3D" id="3.30.450.40">
    <property type="match status" value="2"/>
</dbReference>
<dbReference type="Pfam" id="PF13185">
    <property type="entry name" value="GAF_2"/>
    <property type="match status" value="2"/>
</dbReference>
<reference evidence="7" key="1">
    <citation type="submission" date="2022-06" db="EMBL/GenBank/DDBJ databases">
        <title>Diverse halophilic archaea isolated from saline environments.</title>
        <authorList>
            <person name="Cui H.-L."/>
        </authorList>
    </citation>
    <scope>NUCLEOTIDE SEQUENCE</scope>
    <source>
        <strain evidence="7">WLHS1</strain>
    </source>
</reference>
<keyword evidence="3" id="KW-0805">Transcription regulation</keyword>
<dbReference type="SMART" id="SM00448">
    <property type="entry name" value="REC"/>
    <property type="match status" value="1"/>
</dbReference>
<dbReference type="GO" id="GO:0000160">
    <property type="term" value="P:phosphorelay signal transduction system"/>
    <property type="evidence" value="ECO:0007669"/>
    <property type="project" value="InterPro"/>
</dbReference>
<gene>
    <name evidence="7" type="ORF">NGM29_05345</name>
</gene>
<evidence type="ECO:0000256" key="1">
    <source>
        <dbReference type="ARBA" id="ARBA00022679"/>
    </source>
</evidence>
<dbReference type="GeneID" id="73289449"/>
<keyword evidence="2" id="KW-0418">Kinase</keyword>
<keyword evidence="4" id="KW-0804">Transcription</keyword>
<evidence type="ECO:0000256" key="2">
    <source>
        <dbReference type="ARBA" id="ARBA00022777"/>
    </source>
</evidence>
<feature type="domain" description="Response regulatory" evidence="6">
    <location>
        <begin position="6"/>
        <end position="122"/>
    </location>
</feature>
<dbReference type="SUPFAM" id="SSF52172">
    <property type="entry name" value="CheY-like"/>
    <property type="match status" value="1"/>
</dbReference>
<dbReference type="InterPro" id="IPR029016">
    <property type="entry name" value="GAF-like_dom_sf"/>
</dbReference>
<protein>
    <submittedName>
        <fullName evidence="7">GAF domain-containing protein</fullName>
    </submittedName>
</protein>
<dbReference type="InterPro" id="IPR003018">
    <property type="entry name" value="GAF"/>
</dbReference>
<keyword evidence="5" id="KW-0597">Phosphoprotein</keyword>
<organism evidence="7 8">
    <name type="scientific">Natronosalvus rutilus</name>
    <dbReference type="NCBI Taxonomy" id="2953753"/>
    <lineage>
        <taxon>Archaea</taxon>
        <taxon>Methanobacteriati</taxon>
        <taxon>Methanobacteriota</taxon>
        <taxon>Stenosarchaea group</taxon>
        <taxon>Halobacteria</taxon>
        <taxon>Halobacteriales</taxon>
        <taxon>Natrialbaceae</taxon>
        <taxon>Natronosalvus</taxon>
    </lineage>
</organism>
<dbReference type="Proteomes" id="UP001056855">
    <property type="component" value="Chromosome"/>
</dbReference>
<dbReference type="Gene3D" id="3.40.50.2300">
    <property type="match status" value="1"/>
</dbReference>
<dbReference type="Pfam" id="PF04967">
    <property type="entry name" value="HTH_10"/>
    <property type="match status" value="1"/>
</dbReference>
<dbReference type="PROSITE" id="PS50110">
    <property type="entry name" value="RESPONSE_REGULATORY"/>
    <property type="match status" value="1"/>
</dbReference>
<dbReference type="Pfam" id="PF00072">
    <property type="entry name" value="Response_reg"/>
    <property type="match status" value="1"/>
</dbReference>
<name>A0A9E7NDE9_9EURY</name>
<keyword evidence="1" id="KW-0808">Transferase</keyword>
<dbReference type="InterPro" id="IPR031803">
    <property type="entry name" value="BAT_GAF/HTH-assoc"/>
</dbReference>
<proteinExistence type="predicted"/>
<dbReference type="GO" id="GO:0016301">
    <property type="term" value="F:kinase activity"/>
    <property type="evidence" value="ECO:0007669"/>
    <property type="project" value="UniProtKB-KW"/>
</dbReference>
<feature type="modified residue" description="4-aspartylphosphate" evidence="5">
    <location>
        <position position="57"/>
    </location>
</feature>
<dbReference type="InterPro" id="IPR011006">
    <property type="entry name" value="CheY-like_superfamily"/>
</dbReference>
<accession>A0A9E7NDE9</accession>